<dbReference type="InParanoid" id="K2RHX2"/>
<name>K2RHX2_MACPH</name>
<protein>
    <submittedName>
        <fullName evidence="1">Uncharacterized protein</fullName>
    </submittedName>
</protein>
<proteinExistence type="predicted"/>
<gene>
    <name evidence="1" type="ORF">MPH_13246</name>
</gene>
<dbReference type="HOGENOM" id="CLU_2009366_0_0_1"/>
<reference evidence="1 2" key="1">
    <citation type="journal article" date="2012" name="BMC Genomics">
        <title>Tools to kill: Genome of one of the most destructive plant pathogenic fungi Macrophomina phaseolina.</title>
        <authorList>
            <person name="Islam M.S."/>
            <person name="Haque M.S."/>
            <person name="Islam M.M."/>
            <person name="Emdad E.M."/>
            <person name="Halim A."/>
            <person name="Hossen Q.M.M."/>
            <person name="Hossain M.Z."/>
            <person name="Ahmed B."/>
            <person name="Rahim S."/>
            <person name="Rahman M.S."/>
            <person name="Alam M.M."/>
            <person name="Hou S."/>
            <person name="Wan X."/>
            <person name="Saito J.A."/>
            <person name="Alam M."/>
        </authorList>
    </citation>
    <scope>NUCLEOTIDE SEQUENCE [LARGE SCALE GENOMIC DNA]</scope>
    <source>
        <strain evidence="1 2">MS6</strain>
    </source>
</reference>
<evidence type="ECO:0000313" key="1">
    <source>
        <dbReference type="EMBL" id="EKG09724.1"/>
    </source>
</evidence>
<comment type="caution">
    <text evidence="1">The sequence shown here is derived from an EMBL/GenBank/DDBJ whole genome shotgun (WGS) entry which is preliminary data.</text>
</comment>
<dbReference type="Proteomes" id="UP000007129">
    <property type="component" value="Unassembled WGS sequence"/>
</dbReference>
<feature type="non-terminal residue" evidence="1">
    <location>
        <position position="1"/>
    </location>
</feature>
<dbReference type="AlphaFoldDB" id="K2RHX2"/>
<accession>K2RHX2</accession>
<evidence type="ECO:0000313" key="2">
    <source>
        <dbReference type="Proteomes" id="UP000007129"/>
    </source>
</evidence>
<organism evidence="1 2">
    <name type="scientific">Macrophomina phaseolina (strain MS6)</name>
    <name type="common">Charcoal rot fungus</name>
    <dbReference type="NCBI Taxonomy" id="1126212"/>
    <lineage>
        <taxon>Eukaryota</taxon>
        <taxon>Fungi</taxon>
        <taxon>Dikarya</taxon>
        <taxon>Ascomycota</taxon>
        <taxon>Pezizomycotina</taxon>
        <taxon>Dothideomycetes</taxon>
        <taxon>Dothideomycetes incertae sedis</taxon>
        <taxon>Botryosphaeriales</taxon>
        <taxon>Botryosphaeriaceae</taxon>
        <taxon>Macrophomina</taxon>
    </lineage>
</organism>
<sequence>YTLLSNWRVWYLFWAIPTDSGGEVNIPASAAPFETIVRRCSSMAMKPSHTIRALAGLIKLMQMQVVDGMFVADDPDSVQGARTSRNEQEIIWLRTKDQPVCQAAIPRWFRRDRKRYPNRALARP</sequence>
<dbReference type="EMBL" id="AHHD01000570">
    <property type="protein sequence ID" value="EKG09724.1"/>
    <property type="molecule type" value="Genomic_DNA"/>
</dbReference>
<dbReference type="VEuPathDB" id="FungiDB:MPH_13246"/>